<dbReference type="AlphaFoldDB" id="A0A8S1NFH7"/>
<gene>
    <name evidence="2" type="ORF">PSON_ATCC_30995.1.T0580103</name>
</gene>
<name>A0A8S1NFH7_9CILI</name>
<keyword evidence="1" id="KW-0472">Membrane</keyword>
<feature type="transmembrane region" description="Helical" evidence="1">
    <location>
        <begin position="6"/>
        <end position="28"/>
    </location>
</feature>
<dbReference type="OrthoDB" id="303359at2759"/>
<feature type="transmembrane region" description="Helical" evidence="1">
    <location>
        <begin position="40"/>
        <end position="59"/>
    </location>
</feature>
<keyword evidence="3" id="KW-1185">Reference proteome</keyword>
<protein>
    <submittedName>
        <fullName evidence="2">Uncharacterized protein</fullName>
    </submittedName>
</protein>
<keyword evidence="1" id="KW-1133">Transmembrane helix</keyword>
<accession>A0A8S1NFH7</accession>
<organism evidence="2 3">
    <name type="scientific">Paramecium sonneborni</name>
    <dbReference type="NCBI Taxonomy" id="65129"/>
    <lineage>
        <taxon>Eukaryota</taxon>
        <taxon>Sar</taxon>
        <taxon>Alveolata</taxon>
        <taxon>Ciliophora</taxon>
        <taxon>Intramacronucleata</taxon>
        <taxon>Oligohymenophorea</taxon>
        <taxon>Peniculida</taxon>
        <taxon>Parameciidae</taxon>
        <taxon>Paramecium</taxon>
    </lineage>
</organism>
<dbReference type="Proteomes" id="UP000692954">
    <property type="component" value="Unassembled WGS sequence"/>
</dbReference>
<comment type="caution">
    <text evidence="2">The sequence shown here is derived from an EMBL/GenBank/DDBJ whole genome shotgun (WGS) entry which is preliminary data.</text>
</comment>
<keyword evidence="1" id="KW-0812">Transmembrane</keyword>
<evidence type="ECO:0000313" key="2">
    <source>
        <dbReference type="EMBL" id="CAD8091877.1"/>
    </source>
</evidence>
<dbReference type="EMBL" id="CAJJDN010000058">
    <property type="protein sequence ID" value="CAD8091877.1"/>
    <property type="molecule type" value="Genomic_DNA"/>
</dbReference>
<sequence length="82" mass="9891">MFCASLALFGTIFLGFLGYLIQIQMPFLKFKMHDRETTKDALYTSSIIYFVLFLIILLYDCCKTKPYPHYKVYQQWKYEIHE</sequence>
<reference evidence="2" key="1">
    <citation type="submission" date="2021-01" db="EMBL/GenBank/DDBJ databases">
        <authorList>
            <consortium name="Genoscope - CEA"/>
            <person name="William W."/>
        </authorList>
    </citation>
    <scope>NUCLEOTIDE SEQUENCE</scope>
</reference>
<proteinExistence type="predicted"/>
<evidence type="ECO:0000313" key="3">
    <source>
        <dbReference type="Proteomes" id="UP000692954"/>
    </source>
</evidence>
<evidence type="ECO:0000256" key="1">
    <source>
        <dbReference type="SAM" id="Phobius"/>
    </source>
</evidence>